<keyword evidence="8" id="KW-1185">Reference proteome</keyword>
<dbReference type="InterPro" id="IPR051202">
    <property type="entry name" value="Peptidase_C40"/>
</dbReference>
<evidence type="ECO:0000313" key="7">
    <source>
        <dbReference type="EMBL" id="GAA5144366.1"/>
    </source>
</evidence>
<feature type="compositionally biased region" description="Low complexity" evidence="5">
    <location>
        <begin position="371"/>
        <end position="420"/>
    </location>
</feature>
<feature type="domain" description="NlpC/P60" evidence="6">
    <location>
        <begin position="88"/>
        <end position="257"/>
    </location>
</feature>
<evidence type="ECO:0000256" key="4">
    <source>
        <dbReference type="ARBA" id="ARBA00022807"/>
    </source>
</evidence>
<dbReference type="EMBL" id="BAABIA010000007">
    <property type="protein sequence ID" value="GAA5144366.1"/>
    <property type="molecule type" value="Genomic_DNA"/>
</dbReference>
<dbReference type="Proteomes" id="UP001499852">
    <property type="component" value="Unassembled WGS sequence"/>
</dbReference>
<keyword evidence="4" id="KW-0788">Thiol protease</keyword>
<evidence type="ECO:0000313" key="8">
    <source>
        <dbReference type="Proteomes" id="UP001499852"/>
    </source>
</evidence>
<keyword evidence="2" id="KW-0645">Protease</keyword>
<evidence type="ECO:0000256" key="1">
    <source>
        <dbReference type="ARBA" id="ARBA00007074"/>
    </source>
</evidence>
<dbReference type="InterPro" id="IPR000064">
    <property type="entry name" value="NLP_P60_dom"/>
</dbReference>
<name>A0ABP9PCH6_9BACT</name>
<reference evidence="8" key="1">
    <citation type="journal article" date="2019" name="Int. J. Syst. Evol. Microbiol.">
        <title>The Global Catalogue of Microorganisms (GCM) 10K type strain sequencing project: providing services to taxonomists for standard genome sequencing and annotation.</title>
        <authorList>
            <consortium name="The Broad Institute Genomics Platform"/>
            <consortium name="The Broad Institute Genome Sequencing Center for Infectious Disease"/>
            <person name="Wu L."/>
            <person name="Ma J."/>
        </authorList>
    </citation>
    <scope>NUCLEOTIDE SEQUENCE [LARGE SCALE GENOMIC DNA]</scope>
    <source>
        <strain evidence="8">JCM 18053</strain>
    </source>
</reference>
<dbReference type="SUPFAM" id="SSF54001">
    <property type="entry name" value="Cysteine proteinases"/>
    <property type="match status" value="1"/>
</dbReference>
<proteinExistence type="inferred from homology"/>
<gene>
    <name evidence="7" type="ORF">GCM10023213_34430</name>
</gene>
<comment type="similarity">
    <text evidence="1">Belongs to the peptidase C40 family.</text>
</comment>
<protein>
    <recommendedName>
        <fullName evidence="6">NlpC/P60 domain-containing protein</fullName>
    </recommendedName>
</protein>
<accession>A0ABP9PCH6</accession>
<feature type="compositionally biased region" description="Basic and acidic residues" evidence="5">
    <location>
        <begin position="430"/>
        <end position="445"/>
    </location>
</feature>
<evidence type="ECO:0000256" key="3">
    <source>
        <dbReference type="ARBA" id="ARBA00022801"/>
    </source>
</evidence>
<evidence type="ECO:0000259" key="6">
    <source>
        <dbReference type="PROSITE" id="PS51935"/>
    </source>
</evidence>
<keyword evidence="3" id="KW-0378">Hydrolase</keyword>
<feature type="compositionally biased region" description="Basic and acidic residues" evidence="5">
    <location>
        <begin position="295"/>
        <end position="313"/>
    </location>
</feature>
<dbReference type="InterPro" id="IPR038765">
    <property type="entry name" value="Papain-like_cys_pep_sf"/>
</dbReference>
<evidence type="ECO:0000256" key="2">
    <source>
        <dbReference type="ARBA" id="ARBA00022670"/>
    </source>
</evidence>
<feature type="region of interest" description="Disordered" evidence="5">
    <location>
        <begin position="278"/>
        <end position="451"/>
    </location>
</feature>
<dbReference type="PANTHER" id="PTHR47053:SF1">
    <property type="entry name" value="MUREIN DD-ENDOPEPTIDASE MEPH-RELATED"/>
    <property type="match status" value="1"/>
</dbReference>
<dbReference type="PANTHER" id="PTHR47053">
    <property type="entry name" value="MUREIN DD-ENDOPEPTIDASE MEPH-RELATED"/>
    <property type="match status" value="1"/>
</dbReference>
<feature type="compositionally biased region" description="Basic and acidic residues" evidence="5">
    <location>
        <begin position="44"/>
        <end position="60"/>
    </location>
</feature>
<organism evidence="7 8">
    <name type="scientific">Prosthecobacter algae</name>
    <dbReference type="NCBI Taxonomy" id="1144682"/>
    <lineage>
        <taxon>Bacteria</taxon>
        <taxon>Pseudomonadati</taxon>
        <taxon>Verrucomicrobiota</taxon>
        <taxon>Verrucomicrobiia</taxon>
        <taxon>Verrucomicrobiales</taxon>
        <taxon>Verrucomicrobiaceae</taxon>
        <taxon>Prosthecobacter</taxon>
    </lineage>
</organism>
<feature type="compositionally biased region" description="Basic and acidic residues" evidence="5">
    <location>
        <begin position="343"/>
        <end position="355"/>
    </location>
</feature>
<dbReference type="PROSITE" id="PS51935">
    <property type="entry name" value="NLPC_P60"/>
    <property type="match status" value="1"/>
</dbReference>
<evidence type="ECO:0000256" key="5">
    <source>
        <dbReference type="SAM" id="MobiDB-lite"/>
    </source>
</evidence>
<dbReference type="Pfam" id="PF00877">
    <property type="entry name" value="NLPC_P60"/>
    <property type="match status" value="1"/>
</dbReference>
<dbReference type="RefSeq" id="WP_345737633.1">
    <property type="nucleotide sequence ID" value="NZ_BAABIA010000007.1"/>
</dbReference>
<comment type="caution">
    <text evidence="7">The sequence shown here is derived from an EMBL/GenBank/DDBJ whole genome shotgun (WGS) entry which is preliminary data.</text>
</comment>
<feature type="region of interest" description="Disordered" evidence="5">
    <location>
        <begin position="16"/>
        <end position="70"/>
    </location>
</feature>
<sequence>MKRILTFALVAFAAMTQAQTSEKKGSKSGSSSKAAAEKSSAAKPKADAAKADTKESDAIKEGPSTEGPAVAAVSSIEVEDIQNFEHYAPQIQQLIRKSLGLTKLNLTYTFGSADPKKGGMDCSGTIYYVLHDFGFKGVPRQSNEMAAWVKDKTLLHRVQKADALTHPEFSALQPGDLLFWSGTYTTAPREIPVTHVMLYLGKLKNSGKHVVFGASDGRAYQGKRRTGVSVFDFSLPKSTSSASFYGFGMIPGVGKIEIKPEPPKPEVVVATSTETVAADDAGKMAQPSKVAESPPEQKTDISKSESPGGKKTEVASSKAPASKPDLPPAKKEMVETSVASVSEEVRPAIRVESETKSMASTSSEKAEADKPATSSKSKASADKPSSAKVASTSKSAPAKPKSTTQNRSTTTKSKSVAKAKPAPPPPTPLDKAKRAAGDFFEDVKRSLPSGR</sequence>
<dbReference type="Gene3D" id="3.90.1720.10">
    <property type="entry name" value="endopeptidase domain like (from Nostoc punctiforme)"/>
    <property type="match status" value="1"/>
</dbReference>
<feature type="compositionally biased region" description="Low complexity" evidence="5">
    <location>
        <begin position="27"/>
        <end position="43"/>
    </location>
</feature>